<reference evidence="1" key="1">
    <citation type="journal article" date="2020" name="Nature">
        <title>Giant virus diversity and host interactions through global metagenomics.</title>
        <authorList>
            <person name="Schulz F."/>
            <person name="Roux S."/>
            <person name="Paez-Espino D."/>
            <person name="Jungbluth S."/>
            <person name="Walsh D.A."/>
            <person name="Denef V.J."/>
            <person name="McMahon K.D."/>
            <person name="Konstantinidis K.T."/>
            <person name="Eloe-Fadrosh E.A."/>
            <person name="Kyrpides N.C."/>
            <person name="Woyke T."/>
        </authorList>
    </citation>
    <scope>NUCLEOTIDE SEQUENCE</scope>
    <source>
        <strain evidence="1">GVMAG-S-3300010158-109</strain>
    </source>
</reference>
<evidence type="ECO:0000313" key="1">
    <source>
        <dbReference type="EMBL" id="QHU15986.1"/>
    </source>
</evidence>
<accession>A0A6C0KFS5</accession>
<protein>
    <submittedName>
        <fullName evidence="1">Uncharacterized protein</fullName>
    </submittedName>
</protein>
<sequence length="412" mass="47766">MEYRQKEIPFCHRIVEKAFRNTTNFMHDFIYGTSHVRKMLLEDLANPEYREYAQRQLETLDSIETCVLAKRREKLVSLFHSNQWKTWNESIARNFISTFPDFSHILLGSETITQISDKISDIVASNNREGFLQFLCDIPDVVLNYRLTTFIVGDEQMEDEQIDDIFNNSTECDSNQSIRFFIFNVVKNLIERYTTDRLDLSTFRHAYVDALHPNKETYFRLKCIRIPPGFILQRAGKLMGHSVGVCENYTFFGINGLDIMNYALPESLGNDNTTRYCNDFGAVSVFEVTNELHLLDFSDVETVKNARKVGIIYTNSFTIDLSNTIIRKSTYDTDRCVAEEMCERGFDGFVAQDLAHYADADRFFPGEFALCNAVDNIKFIKTYDSSTFYIPFCNDPAVKDAKNKKKIRKNTI</sequence>
<dbReference type="AlphaFoldDB" id="A0A6C0KFS5"/>
<name>A0A6C0KFS5_9ZZZZ</name>
<proteinExistence type="predicted"/>
<dbReference type="EMBL" id="MN740872">
    <property type="protein sequence ID" value="QHU15986.1"/>
    <property type="molecule type" value="Genomic_DNA"/>
</dbReference>
<organism evidence="1">
    <name type="scientific">viral metagenome</name>
    <dbReference type="NCBI Taxonomy" id="1070528"/>
    <lineage>
        <taxon>unclassified sequences</taxon>
        <taxon>metagenomes</taxon>
        <taxon>organismal metagenomes</taxon>
    </lineage>
</organism>